<comment type="caution">
    <text evidence="2">The sequence shown here is derived from an EMBL/GenBank/DDBJ whole genome shotgun (WGS) entry which is preliminary data.</text>
</comment>
<dbReference type="Proteomes" id="UP001589575">
    <property type="component" value="Unassembled WGS sequence"/>
</dbReference>
<evidence type="ECO:0000313" key="3">
    <source>
        <dbReference type="Proteomes" id="UP001589575"/>
    </source>
</evidence>
<proteinExistence type="predicted"/>
<feature type="region of interest" description="Disordered" evidence="1">
    <location>
        <begin position="1"/>
        <end position="47"/>
    </location>
</feature>
<feature type="compositionally biased region" description="Pro residues" evidence="1">
    <location>
        <begin position="25"/>
        <end position="36"/>
    </location>
</feature>
<evidence type="ECO:0000313" key="2">
    <source>
        <dbReference type="EMBL" id="MFB9071927.1"/>
    </source>
</evidence>
<reference evidence="2 3" key="1">
    <citation type="submission" date="2024-09" db="EMBL/GenBank/DDBJ databases">
        <authorList>
            <person name="Sun Q."/>
            <person name="Mori K."/>
        </authorList>
    </citation>
    <scope>NUCLEOTIDE SEQUENCE [LARGE SCALE GENOMIC DNA]</scope>
    <source>
        <strain evidence="2 3">CCM 7609</strain>
    </source>
</reference>
<gene>
    <name evidence="2" type="ORF">ACFFX0_12225</name>
</gene>
<feature type="compositionally biased region" description="Polar residues" evidence="1">
    <location>
        <begin position="1"/>
        <end position="15"/>
    </location>
</feature>
<evidence type="ECO:0000256" key="1">
    <source>
        <dbReference type="SAM" id="MobiDB-lite"/>
    </source>
</evidence>
<accession>A0ABV5FZ27</accession>
<dbReference type="EMBL" id="JBHMFI010000001">
    <property type="protein sequence ID" value="MFB9071927.1"/>
    <property type="molecule type" value="Genomic_DNA"/>
</dbReference>
<protein>
    <submittedName>
        <fullName evidence="2">Uncharacterized protein</fullName>
    </submittedName>
</protein>
<keyword evidence="3" id="KW-1185">Reference proteome</keyword>
<sequence length="47" mass="5027">MPSTRWSTSRPTRPMTSGRCGWPATRPPCRPGPPCLPGTCSASAGRR</sequence>
<name>A0ABV5FZ27_9MICC</name>
<organism evidence="2 3">
    <name type="scientific">Citricoccus parietis</name>
    <dbReference type="NCBI Taxonomy" id="592307"/>
    <lineage>
        <taxon>Bacteria</taxon>
        <taxon>Bacillati</taxon>
        <taxon>Actinomycetota</taxon>
        <taxon>Actinomycetes</taxon>
        <taxon>Micrococcales</taxon>
        <taxon>Micrococcaceae</taxon>
        <taxon>Citricoccus</taxon>
    </lineage>
</organism>